<dbReference type="OrthoDB" id="10063010at2759"/>
<dbReference type="GO" id="GO:0042730">
    <property type="term" value="P:fibrinolysis"/>
    <property type="evidence" value="ECO:0007669"/>
    <property type="project" value="TreeGrafter"/>
</dbReference>
<dbReference type="GO" id="GO:0034116">
    <property type="term" value="P:positive regulation of heterotypic cell-cell adhesion"/>
    <property type="evidence" value="ECO:0007669"/>
    <property type="project" value="TreeGrafter"/>
</dbReference>
<evidence type="ECO:0000256" key="2">
    <source>
        <dbReference type="ARBA" id="ARBA00022525"/>
    </source>
</evidence>
<comment type="subcellular location">
    <subcellularLocation>
        <location evidence="1">Secreted</location>
    </subcellularLocation>
</comment>
<accession>A0A7L3WEX5</accession>
<dbReference type="EMBL" id="VZUJ01065303">
    <property type="protein sequence ID" value="NXV74545.1"/>
    <property type="molecule type" value="Genomic_DNA"/>
</dbReference>
<dbReference type="InterPro" id="IPR014716">
    <property type="entry name" value="Fibrinogen_a/b/g_C_1"/>
</dbReference>
<name>A0A7L3WEX5_9GRUI</name>
<dbReference type="SUPFAM" id="SSF56496">
    <property type="entry name" value="Fibrinogen C-terminal domain-like"/>
    <property type="match status" value="1"/>
</dbReference>
<dbReference type="Gene3D" id="3.90.215.10">
    <property type="entry name" value="Gamma Fibrinogen, chain A, domain 1"/>
    <property type="match status" value="1"/>
</dbReference>
<evidence type="ECO:0000256" key="6">
    <source>
        <dbReference type="ARBA" id="ARBA00023054"/>
    </source>
</evidence>
<gene>
    <name evidence="12" type="primary">Fgg</name>
    <name evidence="12" type="ORF">ATLROG_R11904</name>
</gene>
<dbReference type="FunFam" id="3.90.215.10:FF:000002">
    <property type="entry name" value="Fibrinogen gamma chain"/>
    <property type="match status" value="1"/>
</dbReference>
<feature type="domain" description="Fibrinogen C-terminal" evidence="11">
    <location>
        <begin position="148"/>
        <end position="261"/>
    </location>
</feature>
<dbReference type="Gene3D" id="1.20.5.50">
    <property type="match status" value="2"/>
</dbReference>
<organism evidence="12 13">
    <name type="scientific">Atlantisia rogersi</name>
    <name type="common">Inaccessible Island rail</name>
    <dbReference type="NCBI Taxonomy" id="2478892"/>
    <lineage>
        <taxon>Eukaryota</taxon>
        <taxon>Metazoa</taxon>
        <taxon>Chordata</taxon>
        <taxon>Craniata</taxon>
        <taxon>Vertebrata</taxon>
        <taxon>Euteleostomi</taxon>
        <taxon>Archelosauria</taxon>
        <taxon>Archosauria</taxon>
        <taxon>Dinosauria</taxon>
        <taxon>Saurischia</taxon>
        <taxon>Theropoda</taxon>
        <taxon>Coelurosauria</taxon>
        <taxon>Aves</taxon>
        <taxon>Neognathae</taxon>
        <taxon>Neoaves</taxon>
        <taxon>Gruiformes</taxon>
        <taxon>Rallidae</taxon>
        <taxon>Atlantisia</taxon>
    </lineage>
</organism>
<keyword evidence="6" id="KW-0175">Coiled coil</keyword>
<dbReference type="InterPro" id="IPR012290">
    <property type="entry name" value="Fibrinogen_a/b/g_coil_dom"/>
</dbReference>
<dbReference type="GO" id="GO:0005102">
    <property type="term" value="F:signaling receptor binding"/>
    <property type="evidence" value="ECO:0007669"/>
    <property type="project" value="InterPro"/>
</dbReference>
<dbReference type="GO" id="GO:0005201">
    <property type="term" value="F:extracellular matrix structural constituent"/>
    <property type="evidence" value="ECO:0007669"/>
    <property type="project" value="TreeGrafter"/>
</dbReference>
<keyword evidence="9" id="KW-0325">Glycoprotein</keyword>
<evidence type="ECO:0000256" key="1">
    <source>
        <dbReference type="ARBA" id="ARBA00004613"/>
    </source>
</evidence>
<dbReference type="GO" id="GO:0070527">
    <property type="term" value="P:platelet aggregation"/>
    <property type="evidence" value="ECO:0007669"/>
    <property type="project" value="TreeGrafter"/>
</dbReference>
<keyword evidence="4" id="KW-0479">Metal-binding</keyword>
<dbReference type="InterPro" id="IPR037579">
    <property type="entry name" value="FIB_ANG-like"/>
</dbReference>
<proteinExistence type="predicted"/>
<keyword evidence="13" id="KW-1185">Reference proteome</keyword>
<dbReference type="Pfam" id="PF00147">
    <property type="entry name" value="Fibrinogen_C"/>
    <property type="match status" value="1"/>
</dbReference>
<dbReference type="FunFam" id="1.20.5.50:FF:000003">
    <property type="entry name" value="Fibrinogen gamma chain"/>
    <property type="match status" value="1"/>
</dbReference>
<evidence type="ECO:0000259" key="11">
    <source>
        <dbReference type="PROSITE" id="PS51406"/>
    </source>
</evidence>
<dbReference type="SMART" id="SM00186">
    <property type="entry name" value="FBG"/>
    <property type="match status" value="1"/>
</dbReference>
<dbReference type="NCBIfam" id="NF040941">
    <property type="entry name" value="GGGWT_bact"/>
    <property type="match status" value="1"/>
</dbReference>
<dbReference type="SMART" id="SM01212">
    <property type="entry name" value="Fib_alpha"/>
    <property type="match status" value="1"/>
</dbReference>
<evidence type="ECO:0000256" key="10">
    <source>
        <dbReference type="ARBA" id="ARBA00025974"/>
    </source>
</evidence>
<feature type="non-terminal residue" evidence="12">
    <location>
        <position position="1"/>
    </location>
</feature>
<dbReference type="PROSITE" id="PS51406">
    <property type="entry name" value="FIBRINOGEN_C_2"/>
    <property type="match status" value="1"/>
</dbReference>
<dbReference type="PANTHER" id="PTHR47221">
    <property type="entry name" value="FIBRINOGEN ALPHA CHAIN"/>
    <property type="match status" value="1"/>
</dbReference>
<comment type="subunit">
    <text evidence="10">Heterohexamer; disulfide linked. Contains 2 sets of 3 non-identical chains (alpha, beta and gamma). The 2 heterotrimers are in head to head conformation with the N-termini in a small central domain.</text>
</comment>
<evidence type="ECO:0000313" key="12">
    <source>
        <dbReference type="EMBL" id="NXV74545.1"/>
    </source>
</evidence>
<dbReference type="AlphaFoldDB" id="A0A7L3WEX5"/>
<dbReference type="PANTHER" id="PTHR47221:SF9">
    <property type="entry name" value="FIBRINOGEN GAMMA CHAIN"/>
    <property type="match status" value="1"/>
</dbReference>
<keyword evidence="5" id="KW-0106">Calcium</keyword>
<reference evidence="12 13" key="1">
    <citation type="submission" date="2019-09" db="EMBL/GenBank/DDBJ databases">
        <title>Bird 10,000 Genomes (B10K) Project - Family phase.</title>
        <authorList>
            <person name="Zhang G."/>
        </authorList>
    </citation>
    <scope>NUCLEOTIDE SEQUENCE [LARGE SCALE GENOMIC DNA]</scope>
    <source>
        <strain evidence="12">OUT-0055</strain>
        <tissue evidence="12">Blood</tissue>
    </source>
</reference>
<dbReference type="SUPFAM" id="SSF58010">
    <property type="entry name" value="Fibrinogen coiled-coil and central regions"/>
    <property type="match status" value="1"/>
</dbReference>
<dbReference type="InterPro" id="IPR036056">
    <property type="entry name" value="Fibrinogen-like_C"/>
</dbReference>
<evidence type="ECO:0000313" key="13">
    <source>
        <dbReference type="Proteomes" id="UP000518911"/>
    </source>
</evidence>
<evidence type="ECO:0000256" key="3">
    <source>
        <dbReference type="ARBA" id="ARBA00022696"/>
    </source>
</evidence>
<keyword evidence="2" id="KW-0964">Secreted</keyword>
<keyword evidence="3" id="KW-0356">Hemostasis</keyword>
<evidence type="ECO:0000256" key="5">
    <source>
        <dbReference type="ARBA" id="ARBA00022837"/>
    </source>
</evidence>
<dbReference type="GO" id="GO:0051258">
    <property type="term" value="P:protein polymerization"/>
    <property type="evidence" value="ECO:0007669"/>
    <property type="project" value="InterPro"/>
</dbReference>
<keyword evidence="7" id="KW-0094">Blood coagulation</keyword>
<feature type="non-terminal residue" evidence="12">
    <location>
        <position position="261"/>
    </location>
</feature>
<evidence type="ECO:0000256" key="9">
    <source>
        <dbReference type="ARBA" id="ARBA00023180"/>
    </source>
</evidence>
<dbReference type="GO" id="GO:0030674">
    <property type="term" value="F:protein-macromolecule adaptor activity"/>
    <property type="evidence" value="ECO:0007669"/>
    <property type="project" value="TreeGrafter"/>
</dbReference>
<dbReference type="Proteomes" id="UP000518911">
    <property type="component" value="Unassembled WGS sequence"/>
</dbReference>
<protein>
    <submittedName>
        <fullName evidence="12">FIBG protein</fullName>
    </submittedName>
</protein>
<comment type="caution">
    <text evidence="12">The sequence shown here is derived from an EMBL/GenBank/DDBJ whole genome shotgun (WGS) entry which is preliminary data.</text>
</comment>
<keyword evidence="8" id="KW-1015">Disulfide bond</keyword>
<sequence>SSLQYIATRENCCILDERFGSYCPTTCGIADFFNKYHLTMDNELQEMERILRQISNSSGTTEIVIQHIQSLYPSEKQTLPSTVDDFTQKSKKIIEEIIRYENTILSHESTIQQLTDTYILNSNRIAQLKQKIAQLEARCQAPCRDTAEIQELTGRDCQDIANKGARKSGLYFIKPQKAKQQFLVYCEIDSYGNGWTVLQRRLDGSEDFKKNWVQYKEGFGHLSPDDTTEFWLGNEKIHLITTQSTLPYTLRIELEDWNGKK</sequence>
<dbReference type="InterPro" id="IPR002181">
    <property type="entry name" value="Fibrinogen_a/b/g_C_dom"/>
</dbReference>
<evidence type="ECO:0000256" key="8">
    <source>
        <dbReference type="ARBA" id="ARBA00023157"/>
    </source>
</evidence>
<dbReference type="GO" id="GO:0072377">
    <property type="term" value="P:blood coagulation, common pathway"/>
    <property type="evidence" value="ECO:0007669"/>
    <property type="project" value="TreeGrafter"/>
</dbReference>
<evidence type="ECO:0000256" key="4">
    <source>
        <dbReference type="ARBA" id="ARBA00022723"/>
    </source>
</evidence>
<dbReference type="Pfam" id="PF08702">
    <property type="entry name" value="Fib_alpha"/>
    <property type="match status" value="1"/>
</dbReference>
<dbReference type="GO" id="GO:0005577">
    <property type="term" value="C:fibrinogen complex"/>
    <property type="evidence" value="ECO:0007669"/>
    <property type="project" value="InterPro"/>
</dbReference>
<evidence type="ECO:0000256" key="7">
    <source>
        <dbReference type="ARBA" id="ARBA00023084"/>
    </source>
</evidence>